<dbReference type="EMBL" id="SRLO01000964">
    <property type="protein sequence ID" value="TNN43457.1"/>
    <property type="molecule type" value="Genomic_DNA"/>
</dbReference>
<organism evidence="1 2">
    <name type="scientific">Liparis tanakae</name>
    <name type="common">Tanaka's snailfish</name>
    <dbReference type="NCBI Taxonomy" id="230148"/>
    <lineage>
        <taxon>Eukaryota</taxon>
        <taxon>Metazoa</taxon>
        <taxon>Chordata</taxon>
        <taxon>Craniata</taxon>
        <taxon>Vertebrata</taxon>
        <taxon>Euteleostomi</taxon>
        <taxon>Actinopterygii</taxon>
        <taxon>Neopterygii</taxon>
        <taxon>Teleostei</taxon>
        <taxon>Neoteleostei</taxon>
        <taxon>Acanthomorphata</taxon>
        <taxon>Eupercaria</taxon>
        <taxon>Perciformes</taxon>
        <taxon>Cottioidei</taxon>
        <taxon>Cottales</taxon>
        <taxon>Liparidae</taxon>
        <taxon>Liparis</taxon>
    </lineage>
</organism>
<protein>
    <submittedName>
        <fullName evidence="1">Uncharacterized protein</fullName>
    </submittedName>
</protein>
<reference evidence="1 2" key="1">
    <citation type="submission" date="2019-03" db="EMBL/GenBank/DDBJ databases">
        <title>First draft genome of Liparis tanakae, snailfish: a comprehensive survey of snailfish specific genes.</title>
        <authorList>
            <person name="Kim W."/>
            <person name="Song I."/>
            <person name="Jeong J.-H."/>
            <person name="Kim D."/>
            <person name="Kim S."/>
            <person name="Ryu S."/>
            <person name="Song J.Y."/>
            <person name="Lee S.K."/>
        </authorList>
    </citation>
    <scope>NUCLEOTIDE SEQUENCE [LARGE SCALE GENOMIC DNA]</scope>
    <source>
        <tissue evidence="1">Muscle</tissue>
    </source>
</reference>
<evidence type="ECO:0000313" key="2">
    <source>
        <dbReference type="Proteomes" id="UP000314294"/>
    </source>
</evidence>
<sequence>MSERNTSHLVQRHAGQAGGHVTALLLWIGHRVAVQSQQLLQRKLTGLRAQKQREAADCRLRVWGGGRGEGLCVGAERRVLKPASVQD</sequence>
<gene>
    <name evidence="1" type="ORF">EYF80_046345</name>
</gene>
<evidence type="ECO:0000313" key="1">
    <source>
        <dbReference type="EMBL" id="TNN43457.1"/>
    </source>
</evidence>
<dbReference type="AlphaFoldDB" id="A0A4Z2FQE5"/>
<accession>A0A4Z2FQE5</accession>
<proteinExistence type="predicted"/>
<comment type="caution">
    <text evidence="1">The sequence shown here is derived from an EMBL/GenBank/DDBJ whole genome shotgun (WGS) entry which is preliminary data.</text>
</comment>
<name>A0A4Z2FQE5_9TELE</name>
<dbReference type="Proteomes" id="UP000314294">
    <property type="component" value="Unassembled WGS sequence"/>
</dbReference>
<keyword evidence="2" id="KW-1185">Reference proteome</keyword>